<protein>
    <submittedName>
        <fullName evidence="2">Uncharacterized protein</fullName>
    </submittedName>
</protein>
<evidence type="ECO:0000256" key="1">
    <source>
        <dbReference type="SAM" id="MobiDB-lite"/>
    </source>
</evidence>
<accession>A0A067M4B6</accession>
<organism evidence="2 3">
    <name type="scientific">Botryobasidium botryosum (strain FD-172 SS1)</name>
    <dbReference type="NCBI Taxonomy" id="930990"/>
    <lineage>
        <taxon>Eukaryota</taxon>
        <taxon>Fungi</taxon>
        <taxon>Dikarya</taxon>
        <taxon>Basidiomycota</taxon>
        <taxon>Agaricomycotina</taxon>
        <taxon>Agaricomycetes</taxon>
        <taxon>Cantharellales</taxon>
        <taxon>Botryobasidiaceae</taxon>
        <taxon>Botryobasidium</taxon>
    </lineage>
</organism>
<name>A0A067M4B6_BOTB1</name>
<evidence type="ECO:0000313" key="3">
    <source>
        <dbReference type="Proteomes" id="UP000027195"/>
    </source>
</evidence>
<feature type="region of interest" description="Disordered" evidence="1">
    <location>
        <begin position="1"/>
        <end position="20"/>
    </location>
</feature>
<gene>
    <name evidence="2" type="ORF">BOTBODRAFT_525458</name>
</gene>
<dbReference type="Proteomes" id="UP000027195">
    <property type="component" value="Unassembled WGS sequence"/>
</dbReference>
<dbReference type="HOGENOM" id="CLU_2108653_0_0_1"/>
<reference evidence="3" key="1">
    <citation type="journal article" date="2014" name="Proc. Natl. Acad. Sci. U.S.A.">
        <title>Extensive sampling of basidiomycete genomes demonstrates inadequacy of the white-rot/brown-rot paradigm for wood decay fungi.</title>
        <authorList>
            <person name="Riley R."/>
            <person name="Salamov A.A."/>
            <person name="Brown D.W."/>
            <person name="Nagy L.G."/>
            <person name="Floudas D."/>
            <person name="Held B.W."/>
            <person name="Levasseur A."/>
            <person name="Lombard V."/>
            <person name="Morin E."/>
            <person name="Otillar R."/>
            <person name="Lindquist E.A."/>
            <person name="Sun H."/>
            <person name="LaButti K.M."/>
            <person name="Schmutz J."/>
            <person name="Jabbour D."/>
            <person name="Luo H."/>
            <person name="Baker S.E."/>
            <person name="Pisabarro A.G."/>
            <person name="Walton J.D."/>
            <person name="Blanchette R.A."/>
            <person name="Henrissat B."/>
            <person name="Martin F."/>
            <person name="Cullen D."/>
            <person name="Hibbett D.S."/>
            <person name="Grigoriev I.V."/>
        </authorList>
    </citation>
    <scope>NUCLEOTIDE SEQUENCE [LARGE SCALE GENOMIC DNA]</scope>
    <source>
        <strain evidence="3">FD-172 SS1</strain>
    </source>
</reference>
<evidence type="ECO:0000313" key="2">
    <source>
        <dbReference type="EMBL" id="KDQ09560.1"/>
    </source>
</evidence>
<dbReference type="InParanoid" id="A0A067M4B6"/>
<proteinExistence type="predicted"/>
<dbReference type="EMBL" id="KL198077">
    <property type="protein sequence ID" value="KDQ09560.1"/>
    <property type="molecule type" value="Genomic_DNA"/>
</dbReference>
<sequence length="115" mass="12298">MAARHQSAASKPGPRCPTQSQIPIFSPDLGFFPPHLTASSASLPVNQARREGVISARQSSIACCPGALHHREQSLLPACKREVATLHDKVTCRLPLSTHRAARTICAVWAGVVLV</sequence>
<keyword evidence="3" id="KW-1185">Reference proteome</keyword>
<dbReference type="AlphaFoldDB" id="A0A067M4B6"/>